<sequence>MPICIGQGDDAKLILLDRYRIAPVEYSAAPARDFISCFCGAPIAQGHPFHLFRAMPRASGMQVDLCYAEATCASRLYALAGDAAIRPAWFRDPLDVLAVDRFRLMRGADELETDDAGMSPLNREASLVVTLLLRWVPPRAGSLAESLGVRLHEHPAIDLDDWDLRALNTTVNRCAASVGGDLEGLMHGLVRRFRLERMPGRLYCPLIRHALAGAHAHSYI</sequence>
<evidence type="ECO:0000313" key="1">
    <source>
        <dbReference type="EMBL" id="RDI99565.1"/>
    </source>
</evidence>
<evidence type="ECO:0000313" key="2">
    <source>
        <dbReference type="Proteomes" id="UP000254711"/>
    </source>
</evidence>
<gene>
    <name evidence="1" type="ORF">DVT68_01560</name>
</gene>
<name>A0A370KA93_9GAMM</name>
<comment type="caution">
    <text evidence="1">The sequence shown here is derived from an EMBL/GenBank/DDBJ whole genome shotgun (WGS) entry which is preliminary data.</text>
</comment>
<dbReference type="Proteomes" id="UP000254711">
    <property type="component" value="Unassembled WGS sequence"/>
</dbReference>
<dbReference type="RefSeq" id="WP_114823307.1">
    <property type="nucleotide sequence ID" value="NZ_QQSY01000001.1"/>
</dbReference>
<protein>
    <submittedName>
        <fullName evidence="1">Uncharacterized protein</fullName>
    </submittedName>
</protein>
<keyword evidence="2" id="KW-1185">Reference proteome</keyword>
<organism evidence="1 2">
    <name type="scientific">Dyella solisilvae</name>
    <dbReference type="NCBI Taxonomy" id="1920168"/>
    <lineage>
        <taxon>Bacteria</taxon>
        <taxon>Pseudomonadati</taxon>
        <taxon>Pseudomonadota</taxon>
        <taxon>Gammaproteobacteria</taxon>
        <taxon>Lysobacterales</taxon>
        <taxon>Rhodanobacteraceae</taxon>
        <taxon>Dyella</taxon>
    </lineage>
</organism>
<dbReference type="OrthoDB" id="9845605at2"/>
<accession>A0A370KA93</accession>
<dbReference type="AlphaFoldDB" id="A0A370KA93"/>
<dbReference type="EMBL" id="QQSY01000001">
    <property type="protein sequence ID" value="RDI99565.1"/>
    <property type="molecule type" value="Genomic_DNA"/>
</dbReference>
<reference evidence="1 2" key="1">
    <citation type="submission" date="2018-07" db="EMBL/GenBank/DDBJ databases">
        <title>Dyella solisilvae sp. nov., isolated from the pine and broad-leaved mixed forest soil.</title>
        <authorList>
            <person name="Gao Z."/>
            <person name="Qiu L."/>
        </authorList>
    </citation>
    <scope>NUCLEOTIDE SEQUENCE [LARGE SCALE GENOMIC DNA]</scope>
    <source>
        <strain evidence="1 2">DHG54</strain>
    </source>
</reference>
<proteinExistence type="predicted"/>